<gene>
    <name evidence="1" type="ORF">V0U79_08695</name>
</gene>
<proteinExistence type="predicted"/>
<reference evidence="1 2" key="1">
    <citation type="submission" date="2024-01" db="EMBL/GenBank/DDBJ databases">
        <title>Hyphobacterium bacterium isolated from marine sediment.</title>
        <authorList>
            <person name="Zhao S."/>
        </authorList>
    </citation>
    <scope>NUCLEOTIDE SEQUENCE [LARGE SCALE GENOMIC DNA]</scope>
    <source>
        <strain evidence="2">HN65</strain>
    </source>
</reference>
<evidence type="ECO:0000313" key="1">
    <source>
        <dbReference type="EMBL" id="MEE2526443.1"/>
    </source>
</evidence>
<dbReference type="RefSeq" id="WP_330199106.1">
    <property type="nucleotide sequence ID" value="NZ_JAZDRP010000004.1"/>
</dbReference>
<name>A0ABU7LRA6_9PROT</name>
<evidence type="ECO:0000313" key="2">
    <source>
        <dbReference type="Proteomes" id="UP001354971"/>
    </source>
</evidence>
<organism evidence="1 2">
    <name type="scientific">Hyphobacterium lacteum</name>
    <dbReference type="NCBI Taxonomy" id="3116575"/>
    <lineage>
        <taxon>Bacteria</taxon>
        <taxon>Pseudomonadati</taxon>
        <taxon>Pseudomonadota</taxon>
        <taxon>Alphaproteobacteria</taxon>
        <taxon>Maricaulales</taxon>
        <taxon>Maricaulaceae</taxon>
        <taxon>Hyphobacterium</taxon>
    </lineage>
</organism>
<dbReference type="Proteomes" id="UP001354971">
    <property type="component" value="Unassembled WGS sequence"/>
</dbReference>
<accession>A0ABU7LRA6</accession>
<comment type="caution">
    <text evidence="1">The sequence shown here is derived from an EMBL/GenBank/DDBJ whole genome shotgun (WGS) entry which is preliminary data.</text>
</comment>
<dbReference type="EMBL" id="JAZDRP010000004">
    <property type="protein sequence ID" value="MEE2526443.1"/>
    <property type="molecule type" value="Genomic_DNA"/>
</dbReference>
<evidence type="ECO:0008006" key="3">
    <source>
        <dbReference type="Google" id="ProtNLM"/>
    </source>
</evidence>
<protein>
    <recommendedName>
        <fullName evidence="3">DUF4292 domain-containing protein</fullName>
    </recommendedName>
</protein>
<keyword evidence="2" id="KW-1185">Reference proteome</keyword>
<dbReference type="PROSITE" id="PS51257">
    <property type="entry name" value="PROKAR_LIPOPROTEIN"/>
    <property type="match status" value="1"/>
</dbReference>
<sequence>MKQSILALAGLTLAACSNEPSLLDRHVTAMGGEAALESVNAIRLELDITEPTFNVRGVYQAERPDSMRVDIYVGENRVFSEGLDDGAGWQMFADGSIEATSPEGTLALLRGLHGNLYGAHEYAALGHTITEGEPAEIDGVVYPTLDFLMSDGFEERLYLDPETFLPVRDRSEYALHPDVNPDQEFHETRRSEFTMIEGVMFPMLQETVDLRTGEVVQTVRIVSVEINPEFEPGVFAMPSEE</sequence>